<feature type="chain" id="PRO_5045585630" description="Zinc-dependent metalloprotease" evidence="1">
    <location>
        <begin position="33"/>
        <end position="378"/>
    </location>
</feature>
<keyword evidence="3" id="KW-1185">Reference proteome</keyword>
<gene>
    <name evidence="2" type="ORF">PCC79_13915</name>
</gene>
<accession>A0ABZ3C6X7</accession>
<name>A0ABZ3C6X7_9ACTN</name>
<evidence type="ECO:0000313" key="2">
    <source>
        <dbReference type="EMBL" id="WZW97976.1"/>
    </source>
</evidence>
<evidence type="ECO:0000256" key="1">
    <source>
        <dbReference type="SAM" id="SignalP"/>
    </source>
</evidence>
<evidence type="ECO:0000313" key="3">
    <source>
        <dbReference type="Proteomes" id="UP001434337"/>
    </source>
</evidence>
<sequence>MIPRPLRHTLSALLLALVLALGTVGFAPTAQAAPSASVQRAALQKAALARIKALLPADAARRVAALRQETDVIDPTLYECGPTELDAWVQEQVASFSTVDRLVIQFTALDAYPTYDAMMFGDAADPFYAAPDAAVAGAFTGARAFWTPALPATQLLGMRSEMVRDAAKVARIGGLVFGFDAATAQLYGRLVTAYVRLSPGLQQGRHPILSFGAFASGDPGDDSANRIIIGHGLLVGYDDLGYADVAGPFITAHEVGHTVQLAAGLYDAYTGEPEETRYLELMADATAAYYSAHPAGLDLREQRVEQFVAVARTVGDCAFDSGGHHGTPNQRARAAQWAATVSDAARPAGRVLTFAEFRYAFDAAYPNLIAPDAAPADA</sequence>
<proteinExistence type="predicted"/>
<organism evidence="2 3">
    <name type="scientific">Propioniciclava soli</name>
    <dbReference type="NCBI Taxonomy" id="2775081"/>
    <lineage>
        <taxon>Bacteria</taxon>
        <taxon>Bacillati</taxon>
        <taxon>Actinomycetota</taxon>
        <taxon>Actinomycetes</taxon>
        <taxon>Propionibacteriales</taxon>
        <taxon>Propionibacteriaceae</taxon>
        <taxon>Propioniciclava</taxon>
    </lineage>
</organism>
<reference evidence="2 3" key="1">
    <citation type="journal article" date="2023" name="Environ Microbiome">
        <title>A coral-associated actinobacterium mitigates coral bleaching under heat stress.</title>
        <authorList>
            <person name="Li J."/>
            <person name="Zou Y."/>
            <person name="Li Q."/>
            <person name="Zhang J."/>
            <person name="Bourne D.G."/>
            <person name="Lyu Y."/>
            <person name="Liu C."/>
            <person name="Zhang S."/>
        </authorList>
    </citation>
    <scope>NUCLEOTIDE SEQUENCE [LARGE SCALE GENOMIC DNA]</scope>
    <source>
        <strain evidence="2 3">SCSIO 13291</strain>
    </source>
</reference>
<evidence type="ECO:0008006" key="4">
    <source>
        <dbReference type="Google" id="ProtNLM"/>
    </source>
</evidence>
<dbReference type="EMBL" id="CP115965">
    <property type="protein sequence ID" value="WZW97976.1"/>
    <property type="molecule type" value="Genomic_DNA"/>
</dbReference>
<keyword evidence="1" id="KW-0732">Signal</keyword>
<protein>
    <recommendedName>
        <fullName evidence="4">Zinc-dependent metalloprotease</fullName>
    </recommendedName>
</protein>
<dbReference type="RefSeq" id="WP_342372181.1">
    <property type="nucleotide sequence ID" value="NZ_CP115965.1"/>
</dbReference>
<feature type="signal peptide" evidence="1">
    <location>
        <begin position="1"/>
        <end position="32"/>
    </location>
</feature>
<dbReference type="Proteomes" id="UP001434337">
    <property type="component" value="Chromosome"/>
</dbReference>